<dbReference type="PROSITE" id="PS50943">
    <property type="entry name" value="HTH_CROC1"/>
    <property type="match status" value="1"/>
</dbReference>
<protein>
    <submittedName>
        <fullName evidence="2">Helix-turn-helix transcriptional regulator</fullName>
    </submittedName>
</protein>
<dbReference type="CDD" id="cd00093">
    <property type="entry name" value="HTH_XRE"/>
    <property type="match status" value="1"/>
</dbReference>
<name>A0ABU5VYH8_9BACT</name>
<dbReference type="SUPFAM" id="SSF47413">
    <property type="entry name" value="lambda repressor-like DNA-binding domains"/>
    <property type="match status" value="1"/>
</dbReference>
<evidence type="ECO:0000259" key="1">
    <source>
        <dbReference type="PROSITE" id="PS50943"/>
    </source>
</evidence>
<dbReference type="Proteomes" id="UP001302274">
    <property type="component" value="Unassembled WGS sequence"/>
</dbReference>
<dbReference type="SMART" id="SM00530">
    <property type="entry name" value="HTH_XRE"/>
    <property type="match status" value="1"/>
</dbReference>
<dbReference type="InterPro" id="IPR001387">
    <property type="entry name" value="Cro/C1-type_HTH"/>
</dbReference>
<keyword evidence="3" id="KW-1185">Reference proteome</keyword>
<dbReference type="EMBL" id="JAYGJQ010000002">
    <property type="protein sequence ID" value="MEA9357374.1"/>
    <property type="molecule type" value="Genomic_DNA"/>
</dbReference>
<dbReference type="Gene3D" id="1.10.260.40">
    <property type="entry name" value="lambda repressor-like DNA-binding domains"/>
    <property type="match status" value="1"/>
</dbReference>
<gene>
    <name evidence="2" type="ORF">SHI21_14200</name>
</gene>
<dbReference type="RefSeq" id="WP_323577361.1">
    <property type="nucleotide sequence ID" value="NZ_JAYGJQ010000002.1"/>
</dbReference>
<feature type="domain" description="HTH cro/C1-type" evidence="1">
    <location>
        <begin position="24"/>
        <end position="79"/>
    </location>
</feature>
<evidence type="ECO:0000313" key="2">
    <source>
        <dbReference type="EMBL" id="MEA9357374.1"/>
    </source>
</evidence>
<proteinExistence type="predicted"/>
<comment type="caution">
    <text evidence="2">The sequence shown here is derived from an EMBL/GenBank/DDBJ whole genome shotgun (WGS) entry which is preliminary data.</text>
</comment>
<dbReference type="Pfam" id="PF12844">
    <property type="entry name" value="HTH_19"/>
    <property type="match status" value="1"/>
</dbReference>
<organism evidence="2 3">
    <name type="scientific">Bacteriovorax antarcticus</name>
    <dbReference type="NCBI Taxonomy" id="3088717"/>
    <lineage>
        <taxon>Bacteria</taxon>
        <taxon>Pseudomonadati</taxon>
        <taxon>Bdellovibrionota</taxon>
        <taxon>Bacteriovoracia</taxon>
        <taxon>Bacteriovoracales</taxon>
        <taxon>Bacteriovoracaceae</taxon>
        <taxon>Bacteriovorax</taxon>
    </lineage>
</organism>
<reference evidence="2 3" key="1">
    <citation type="submission" date="2023-11" db="EMBL/GenBank/DDBJ databases">
        <title>A Novel Polar Bacteriovorax (B. antarcticus) Isolated from the Biocrust in Antarctica.</title>
        <authorList>
            <person name="Mun W."/>
            <person name="Choi S.Y."/>
            <person name="Mitchell R.J."/>
        </authorList>
    </citation>
    <scope>NUCLEOTIDE SEQUENCE [LARGE SCALE GENOMIC DNA]</scope>
    <source>
        <strain evidence="2 3">PP10</strain>
    </source>
</reference>
<evidence type="ECO:0000313" key="3">
    <source>
        <dbReference type="Proteomes" id="UP001302274"/>
    </source>
</evidence>
<dbReference type="InterPro" id="IPR010982">
    <property type="entry name" value="Lambda_DNA-bd_dom_sf"/>
</dbReference>
<sequence>MGRNIKGIKDRELKILINNLAKNLKKARTEQGLSMQELATAAKISTSTIWELENVKAEDFRMSTITAIANQLGLSPLTLISKAA</sequence>
<accession>A0ABU5VYH8</accession>